<sequence>MQDFESIVKRILEHTDIGYAELLNRIRKKREELGIVTLEGAASMVGKELGVDLDGGEV</sequence>
<dbReference type="AlphaFoldDB" id="X1LZJ5"/>
<dbReference type="InterPro" id="IPR018716">
    <property type="entry name" value="DUF2240"/>
</dbReference>
<comment type="caution">
    <text evidence="1">The sequence shown here is derived from an EMBL/GenBank/DDBJ whole genome shotgun (WGS) entry which is preliminary data.</text>
</comment>
<organism evidence="1">
    <name type="scientific">marine sediment metagenome</name>
    <dbReference type="NCBI Taxonomy" id="412755"/>
    <lineage>
        <taxon>unclassified sequences</taxon>
        <taxon>metagenomes</taxon>
        <taxon>ecological metagenomes</taxon>
    </lineage>
</organism>
<proteinExistence type="predicted"/>
<protein>
    <submittedName>
        <fullName evidence="1">Uncharacterized protein</fullName>
    </submittedName>
</protein>
<gene>
    <name evidence="1" type="ORF">S06H3_37558</name>
</gene>
<accession>X1LZJ5</accession>
<name>X1LZJ5_9ZZZZ</name>
<reference evidence="1" key="1">
    <citation type="journal article" date="2014" name="Front. Microbiol.">
        <title>High frequency of phylogenetically diverse reductive dehalogenase-homologous genes in deep subseafloor sedimentary metagenomes.</title>
        <authorList>
            <person name="Kawai M."/>
            <person name="Futagami T."/>
            <person name="Toyoda A."/>
            <person name="Takaki Y."/>
            <person name="Nishi S."/>
            <person name="Hori S."/>
            <person name="Arai W."/>
            <person name="Tsubouchi T."/>
            <person name="Morono Y."/>
            <person name="Uchiyama I."/>
            <person name="Ito T."/>
            <person name="Fujiyama A."/>
            <person name="Inagaki F."/>
            <person name="Takami H."/>
        </authorList>
    </citation>
    <scope>NUCLEOTIDE SEQUENCE</scope>
    <source>
        <strain evidence="1">Expedition CK06-06</strain>
    </source>
</reference>
<evidence type="ECO:0000313" key="1">
    <source>
        <dbReference type="EMBL" id="GAI24483.1"/>
    </source>
</evidence>
<dbReference type="EMBL" id="BARV01022828">
    <property type="protein sequence ID" value="GAI24483.1"/>
    <property type="molecule type" value="Genomic_DNA"/>
</dbReference>
<dbReference type="Pfam" id="PF09999">
    <property type="entry name" value="DUF2240"/>
    <property type="match status" value="1"/>
</dbReference>